<dbReference type="GO" id="GO:0071038">
    <property type="term" value="P:TRAMP-dependent tRNA surveillance pathway"/>
    <property type="evidence" value="ECO:0007669"/>
    <property type="project" value="TreeGrafter"/>
</dbReference>
<proteinExistence type="inferred from homology"/>
<dbReference type="GO" id="GO:0034476">
    <property type="term" value="P:U5 snRNA 3'-end processing"/>
    <property type="evidence" value="ECO:0007669"/>
    <property type="project" value="TreeGrafter"/>
</dbReference>
<dbReference type="Gene3D" id="3.30.230.70">
    <property type="entry name" value="GHMP Kinase, N-terminal domain"/>
    <property type="match status" value="1"/>
</dbReference>
<name>A0AAJ7L4Y9_9ACAR</name>
<dbReference type="GO" id="GO:0000177">
    <property type="term" value="C:cytoplasmic exosome (RNase complex)"/>
    <property type="evidence" value="ECO:0007669"/>
    <property type="project" value="TreeGrafter"/>
</dbReference>
<protein>
    <recommendedName>
        <fullName evidence="4">Exosome complex component RRP45</fullName>
    </recommendedName>
    <alternativeName>
        <fullName evidence="8">Exosome component 9</fullName>
    </alternativeName>
</protein>
<feature type="domain" description="Exoribonuclease phosphorolytic" evidence="10">
    <location>
        <begin position="43"/>
        <end position="164"/>
    </location>
</feature>
<dbReference type="InterPro" id="IPR020568">
    <property type="entry name" value="Ribosomal_Su5_D2-typ_SF"/>
</dbReference>
<dbReference type="SUPFAM" id="SSF55666">
    <property type="entry name" value="Ribonuclease PH domain 2-like"/>
    <property type="match status" value="1"/>
</dbReference>
<comment type="similarity">
    <text evidence="3">Belongs to the RNase PH family.</text>
</comment>
<gene>
    <name evidence="13" type="primary">LOC100904751</name>
</gene>
<dbReference type="GO" id="GO:0034475">
    <property type="term" value="P:U4 snRNA 3'-end processing"/>
    <property type="evidence" value="ECO:0007669"/>
    <property type="project" value="TreeGrafter"/>
</dbReference>
<dbReference type="CDD" id="cd11368">
    <property type="entry name" value="RNase_PH_RRP45"/>
    <property type="match status" value="1"/>
</dbReference>
<evidence type="ECO:0000256" key="4">
    <source>
        <dbReference type="ARBA" id="ARBA00019572"/>
    </source>
</evidence>
<dbReference type="GO" id="GO:0071028">
    <property type="term" value="P:nuclear mRNA surveillance"/>
    <property type="evidence" value="ECO:0007669"/>
    <property type="project" value="TreeGrafter"/>
</dbReference>
<dbReference type="InterPro" id="IPR001247">
    <property type="entry name" value="ExoRNase_PH_dom1"/>
</dbReference>
<dbReference type="InterPro" id="IPR033100">
    <property type="entry name" value="Rrp45"/>
</dbReference>
<keyword evidence="6" id="KW-0694">RNA-binding</keyword>
<evidence type="ECO:0000256" key="9">
    <source>
        <dbReference type="SAM" id="MobiDB-lite"/>
    </source>
</evidence>
<dbReference type="RefSeq" id="XP_018494264.1">
    <property type="nucleotide sequence ID" value="XM_018638748.1"/>
</dbReference>
<evidence type="ECO:0000256" key="6">
    <source>
        <dbReference type="ARBA" id="ARBA00022884"/>
    </source>
</evidence>
<dbReference type="CTD" id="32665"/>
<evidence type="ECO:0000256" key="7">
    <source>
        <dbReference type="ARBA" id="ARBA00023242"/>
    </source>
</evidence>
<dbReference type="GO" id="GO:0000176">
    <property type="term" value="C:nuclear exosome (RNase complex)"/>
    <property type="evidence" value="ECO:0007669"/>
    <property type="project" value="TreeGrafter"/>
</dbReference>
<dbReference type="GO" id="GO:0071035">
    <property type="term" value="P:nuclear polyadenylation-dependent rRNA catabolic process"/>
    <property type="evidence" value="ECO:0007669"/>
    <property type="project" value="TreeGrafter"/>
</dbReference>
<dbReference type="GO" id="GO:0016075">
    <property type="term" value="P:rRNA catabolic process"/>
    <property type="evidence" value="ECO:0007669"/>
    <property type="project" value="TreeGrafter"/>
</dbReference>
<evidence type="ECO:0000256" key="1">
    <source>
        <dbReference type="ARBA" id="ARBA00004123"/>
    </source>
</evidence>
<feature type="domain" description="Exoribonuclease phosphorolytic" evidence="11">
    <location>
        <begin position="222"/>
        <end position="274"/>
    </location>
</feature>
<evidence type="ECO:0000259" key="11">
    <source>
        <dbReference type="Pfam" id="PF03725"/>
    </source>
</evidence>
<dbReference type="PANTHER" id="PTHR11097">
    <property type="entry name" value="EXOSOME COMPLEX EXONUCLEASE RIBOSOMAL RNA PROCESSING PROTEIN"/>
    <property type="match status" value="1"/>
</dbReference>
<dbReference type="GO" id="GO:0034473">
    <property type="term" value="P:U1 snRNA 3'-end processing"/>
    <property type="evidence" value="ECO:0007669"/>
    <property type="project" value="TreeGrafter"/>
</dbReference>
<keyword evidence="7" id="KW-0539">Nucleus</keyword>
<keyword evidence="5" id="KW-0963">Cytoplasm</keyword>
<dbReference type="SUPFAM" id="SSF54211">
    <property type="entry name" value="Ribosomal protein S5 domain 2-like"/>
    <property type="match status" value="1"/>
</dbReference>
<dbReference type="InterPro" id="IPR027408">
    <property type="entry name" value="PNPase/RNase_PH_dom_sf"/>
</dbReference>
<dbReference type="InterPro" id="IPR036345">
    <property type="entry name" value="ExoRNase_PH_dom2_sf"/>
</dbReference>
<comment type="subcellular location">
    <subcellularLocation>
        <location evidence="2">Cytoplasm</location>
    </subcellularLocation>
    <subcellularLocation>
        <location evidence="1">Nucleus</location>
    </subcellularLocation>
</comment>
<dbReference type="Pfam" id="PF01138">
    <property type="entry name" value="RNase_PH"/>
    <property type="match status" value="1"/>
</dbReference>
<dbReference type="Proteomes" id="UP000694867">
    <property type="component" value="Unplaced"/>
</dbReference>
<evidence type="ECO:0000256" key="3">
    <source>
        <dbReference type="ARBA" id="ARBA00006678"/>
    </source>
</evidence>
<dbReference type="Pfam" id="PF03725">
    <property type="entry name" value="RNase_PH_C"/>
    <property type="match status" value="1"/>
</dbReference>
<dbReference type="GO" id="GO:0000467">
    <property type="term" value="P:exonucleolytic trimming to generate mature 3'-end of 5.8S rRNA from tricistronic rRNA transcript (SSU-rRNA, 5.8S rRNA, LSU-rRNA)"/>
    <property type="evidence" value="ECO:0007669"/>
    <property type="project" value="TreeGrafter"/>
</dbReference>
<dbReference type="PANTHER" id="PTHR11097:SF14">
    <property type="entry name" value="EXOSOME COMPLEX COMPONENT RRP45"/>
    <property type="match status" value="1"/>
</dbReference>
<dbReference type="InterPro" id="IPR015847">
    <property type="entry name" value="ExoRNase_PH_dom2"/>
</dbReference>
<dbReference type="AlphaFoldDB" id="A0AAJ7L4Y9"/>
<evidence type="ECO:0000313" key="13">
    <source>
        <dbReference type="RefSeq" id="XP_018494264.1"/>
    </source>
</evidence>
<evidence type="ECO:0000259" key="10">
    <source>
        <dbReference type="Pfam" id="PF01138"/>
    </source>
</evidence>
<organism evidence="12 13">
    <name type="scientific">Galendromus occidentalis</name>
    <name type="common">western predatory mite</name>
    <dbReference type="NCBI Taxonomy" id="34638"/>
    <lineage>
        <taxon>Eukaryota</taxon>
        <taxon>Metazoa</taxon>
        <taxon>Ecdysozoa</taxon>
        <taxon>Arthropoda</taxon>
        <taxon>Chelicerata</taxon>
        <taxon>Arachnida</taxon>
        <taxon>Acari</taxon>
        <taxon>Parasitiformes</taxon>
        <taxon>Mesostigmata</taxon>
        <taxon>Gamasina</taxon>
        <taxon>Phytoseioidea</taxon>
        <taxon>Phytoseiidae</taxon>
        <taxon>Typhlodrominae</taxon>
        <taxon>Galendromus</taxon>
    </lineage>
</organism>
<sequence length="313" mass="34625">MLSLDPLSDVETNFTRRVVLEQTTRADDRTHREPRKLKIAYLSEPGSCIVSLGDTKVLAQCSAHICEPKPTRPNEGRLAIQFDVSPVAASLQDSRTMEYRVGIGRLLDRVIRDSECVDLENLCLVAGERAWEVRVDVVLMNLGGNVAECASIASVAALAHFKRPEVTIVGKEMTVHPVTEHEPVPLHIYHYPYCLSFAFFEVMDTEKQAEEDEKGDAPSQTETILVDPSFEEEACCDGILIVGVNSHEEVCALQQRGSVLTADQIELCIKLACSRAKLITDTIKRQLASKSGTDIDTIDPESDQKEEGSRSNK</sequence>
<dbReference type="KEGG" id="goe:100904751"/>
<keyword evidence="12" id="KW-1185">Reference proteome</keyword>
<evidence type="ECO:0000256" key="2">
    <source>
        <dbReference type="ARBA" id="ARBA00004496"/>
    </source>
</evidence>
<reference evidence="13" key="1">
    <citation type="submission" date="2025-08" db="UniProtKB">
        <authorList>
            <consortium name="RefSeq"/>
        </authorList>
    </citation>
    <scope>IDENTIFICATION</scope>
</reference>
<evidence type="ECO:0000313" key="12">
    <source>
        <dbReference type="Proteomes" id="UP000694867"/>
    </source>
</evidence>
<dbReference type="GO" id="GO:0035925">
    <property type="term" value="F:mRNA 3'-UTR AU-rich region binding"/>
    <property type="evidence" value="ECO:0007669"/>
    <property type="project" value="TreeGrafter"/>
</dbReference>
<feature type="region of interest" description="Disordered" evidence="9">
    <location>
        <begin position="290"/>
        <end position="313"/>
    </location>
</feature>
<feature type="compositionally biased region" description="Basic and acidic residues" evidence="9">
    <location>
        <begin position="302"/>
        <end position="313"/>
    </location>
</feature>
<dbReference type="GeneID" id="100904751"/>
<accession>A0AAJ7L4Y9</accession>
<evidence type="ECO:0000256" key="8">
    <source>
        <dbReference type="ARBA" id="ARBA00032660"/>
    </source>
</evidence>
<dbReference type="InterPro" id="IPR050590">
    <property type="entry name" value="Exosome_comp_Rrp42_subfam"/>
</dbReference>
<evidence type="ECO:0000256" key="5">
    <source>
        <dbReference type="ARBA" id="ARBA00022490"/>
    </source>
</evidence>